<dbReference type="EMBL" id="JAYGJQ010000001">
    <property type="protein sequence ID" value="MEA9356475.1"/>
    <property type="molecule type" value="Genomic_DNA"/>
</dbReference>
<feature type="domain" description="ATP-grasp" evidence="2">
    <location>
        <begin position="76"/>
        <end position="261"/>
    </location>
</feature>
<accession>A0ABU5VXY2</accession>
<dbReference type="PROSITE" id="PS50975">
    <property type="entry name" value="ATP_GRASP"/>
    <property type="match status" value="1"/>
</dbReference>
<dbReference type="Pfam" id="PF08443">
    <property type="entry name" value="RimK"/>
    <property type="match status" value="1"/>
</dbReference>
<evidence type="ECO:0000256" key="1">
    <source>
        <dbReference type="PROSITE-ProRule" id="PRU00409"/>
    </source>
</evidence>
<dbReference type="PANTHER" id="PTHR21621:SF0">
    <property type="entry name" value="BETA-CITRYLGLUTAMATE SYNTHASE B-RELATED"/>
    <property type="match status" value="1"/>
</dbReference>
<sequence length="261" mass="29860">MAEASKLKHSAIYLNPYQFQVPMKLKAQTGHYFHRTTGTNYDDFDLIVTKHHEISGFNVTNPLERLKVFRSKDAQSLFFNEHNIPAIQTLLYRGSMNENLESDLRDLAPDQKYILKMSRGNQGIGVNILESHKSLISVLETFHAMRDQRFLVQPYVAHKKEWRALFVKGEIIACIEKNISKEDFRGNAKRSNGKLLKKIPRELEKIAHHAYMHSGLDYAGIDVLETSKGQLLVLEVNAVPGFEQAEELSGHNIARELLAYL</sequence>
<comment type="caution">
    <text evidence="3">The sequence shown here is derived from an EMBL/GenBank/DDBJ whole genome shotgun (WGS) entry which is preliminary data.</text>
</comment>
<protein>
    <recommendedName>
        <fullName evidence="2">ATP-grasp domain-containing protein</fullName>
    </recommendedName>
</protein>
<dbReference type="InterPro" id="IPR011761">
    <property type="entry name" value="ATP-grasp"/>
</dbReference>
<dbReference type="InterPro" id="IPR013815">
    <property type="entry name" value="ATP_grasp_subdomain_1"/>
</dbReference>
<gene>
    <name evidence="3" type="ORF">SHI21_09685</name>
</gene>
<dbReference type="RefSeq" id="WP_323576176.1">
    <property type="nucleotide sequence ID" value="NZ_JAYGJQ010000001.1"/>
</dbReference>
<evidence type="ECO:0000259" key="2">
    <source>
        <dbReference type="PROSITE" id="PS50975"/>
    </source>
</evidence>
<keyword evidence="1" id="KW-0067">ATP-binding</keyword>
<name>A0ABU5VXY2_9BACT</name>
<evidence type="ECO:0000313" key="3">
    <source>
        <dbReference type="EMBL" id="MEA9356475.1"/>
    </source>
</evidence>
<dbReference type="Gene3D" id="3.30.470.20">
    <property type="entry name" value="ATP-grasp fold, B domain"/>
    <property type="match status" value="1"/>
</dbReference>
<proteinExistence type="predicted"/>
<evidence type="ECO:0000313" key="4">
    <source>
        <dbReference type="Proteomes" id="UP001302274"/>
    </source>
</evidence>
<dbReference type="PANTHER" id="PTHR21621">
    <property type="entry name" value="RIBOSOMAL PROTEIN S6 MODIFICATION PROTEIN"/>
    <property type="match status" value="1"/>
</dbReference>
<dbReference type="Proteomes" id="UP001302274">
    <property type="component" value="Unassembled WGS sequence"/>
</dbReference>
<reference evidence="3 4" key="1">
    <citation type="submission" date="2023-11" db="EMBL/GenBank/DDBJ databases">
        <title>A Novel Polar Bacteriovorax (B. antarcticus) Isolated from the Biocrust in Antarctica.</title>
        <authorList>
            <person name="Mun W."/>
            <person name="Choi S.Y."/>
            <person name="Mitchell R.J."/>
        </authorList>
    </citation>
    <scope>NUCLEOTIDE SEQUENCE [LARGE SCALE GENOMIC DNA]</scope>
    <source>
        <strain evidence="3 4">PP10</strain>
    </source>
</reference>
<organism evidence="3 4">
    <name type="scientific">Bacteriovorax antarcticus</name>
    <dbReference type="NCBI Taxonomy" id="3088717"/>
    <lineage>
        <taxon>Bacteria</taxon>
        <taxon>Pseudomonadati</taxon>
        <taxon>Bdellovibrionota</taxon>
        <taxon>Bacteriovoracia</taxon>
        <taxon>Bacteriovoracales</taxon>
        <taxon>Bacteriovoracaceae</taxon>
        <taxon>Bacteriovorax</taxon>
    </lineage>
</organism>
<dbReference type="InterPro" id="IPR013651">
    <property type="entry name" value="ATP-grasp_RimK-type"/>
</dbReference>
<keyword evidence="1" id="KW-0547">Nucleotide-binding</keyword>
<dbReference type="Gene3D" id="3.30.1490.20">
    <property type="entry name" value="ATP-grasp fold, A domain"/>
    <property type="match status" value="1"/>
</dbReference>
<dbReference type="SUPFAM" id="SSF56059">
    <property type="entry name" value="Glutathione synthetase ATP-binding domain-like"/>
    <property type="match status" value="1"/>
</dbReference>
<keyword evidence="4" id="KW-1185">Reference proteome</keyword>